<organism evidence="8">
    <name type="scientific">uncultured Paludibacter sp</name>
    <dbReference type="NCBI Taxonomy" id="497635"/>
    <lineage>
        <taxon>Bacteria</taxon>
        <taxon>Pseudomonadati</taxon>
        <taxon>Bacteroidota</taxon>
        <taxon>Bacteroidia</taxon>
        <taxon>Bacteroidales</taxon>
        <taxon>Paludibacteraceae</taxon>
        <taxon>Paludibacter</taxon>
        <taxon>environmental samples</taxon>
    </lineage>
</organism>
<dbReference type="EMBL" id="UPXZ01000025">
    <property type="protein sequence ID" value="VBB45732.1"/>
    <property type="molecule type" value="Genomic_DNA"/>
</dbReference>
<evidence type="ECO:0000256" key="4">
    <source>
        <dbReference type="ARBA" id="ARBA00022989"/>
    </source>
</evidence>
<feature type="transmembrane region" description="Helical" evidence="7">
    <location>
        <begin position="250"/>
        <end position="273"/>
    </location>
</feature>
<dbReference type="NCBIfam" id="TIGR00765">
    <property type="entry name" value="yihY_not_rbn"/>
    <property type="match status" value="1"/>
</dbReference>
<protein>
    <submittedName>
        <fullName evidence="8">Uncharacterized protein</fullName>
    </submittedName>
</protein>
<evidence type="ECO:0000256" key="6">
    <source>
        <dbReference type="SAM" id="MobiDB-lite"/>
    </source>
</evidence>
<feature type="transmembrane region" description="Helical" evidence="7">
    <location>
        <begin position="183"/>
        <end position="207"/>
    </location>
</feature>
<comment type="subcellular location">
    <subcellularLocation>
        <location evidence="1">Cell membrane</location>
        <topology evidence="1">Multi-pass membrane protein</topology>
    </subcellularLocation>
</comment>
<reference evidence="8" key="1">
    <citation type="submission" date="2018-07" db="EMBL/GenBank/DDBJ databases">
        <authorList>
            <consortium name="Genoscope - CEA"/>
            <person name="William W."/>
        </authorList>
    </citation>
    <scope>NUCLEOTIDE SEQUENCE</scope>
    <source>
        <strain evidence="8">IK1</strain>
    </source>
</reference>
<evidence type="ECO:0000256" key="3">
    <source>
        <dbReference type="ARBA" id="ARBA00022692"/>
    </source>
</evidence>
<feature type="region of interest" description="Disordered" evidence="6">
    <location>
        <begin position="319"/>
        <end position="357"/>
    </location>
</feature>
<dbReference type="PANTHER" id="PTHR30213">
    <property type="entry name" value="INNER MEMBRANE PROTEIN YHJD"/>
    <property type="match status" value="1"/>
</dbReference>
<keyword evidence="5 7" id="KW-0472">Membrane</keyword>
<dbReference type="PANTHER" id="PTHR30213:SF1">
    <property type="entry name" value="INNER MEMBRANE PROTEIN YHJD"/>
    <property type="match status" value="1"/>
</dbReference>
<keyword evidence="4 7" id="KW-1133">Transmembrane helix</keyword>
<accession>A0A653ACD5</accession>
<keyword evidence="3 7" id="KW-0812">Transmembrane</keyword>
<feature type="transmembrane region" description="Helical" evidence="7">
    <location>
        <begin position="219"/>
        <end position="244"/>
    </location>
</feature>
<keyword evidence="2" id="KW-1003">Cell membrane</keyword>
<evidence type="ECO:0000256" key="7">
    <source>
        <dbReference type="SAM" id="Phobius"/>
    </source>
</evidence>
<gene>
    <name evidence="8" type="ORF">TRIP_D310127</name>
</gene>
<feature type="transmembrane region" description="Helical" evidence="7">
    <location>
        <begin position="35"/>
        <end position="59"/>
    </location>
</feature>
<evidence type="ECO:0000256" key="5">
    <source>
        <dbReference type="ARBA" id="ARBA00023136"/>
    </source>
</evidence>
<dbReference type="InterPro" id="IPR017039">
    <property type="entry name" value="Virul_fac_BrkB"/>
</dbReference>
<evidence type="ECO:0000256" key="2">
    <source>
        <dbReference type="ARBA" id="ARBA00022475"/>
    </source>
</evidence>
<name>A0A653ACD5_9BACT</name>
<evidence type="ECO:0000256" key="1">
    <source>
        <dbReference type="ARBA" id="ARBA00004651"/>
    </source>
</evidence>
<dbReference type="Pfam" id="PF03631">
    <property type="entry name" value="Virul_fac_BrkB"/>
    <property type="match status" value="1"/>
</dbReference>
<dbReference type="PIRSF" id="PIRSF035875">
    <property type="entry name" value="RNase_BN"/>
    <property type="match status" value="1"/>
</dbReference>
<evidence type="ECO:0000313" key="8">
    <source>
        <dbReference type="EMBL" id="VBB45732.1"/>
    </source>
</evidence>
<dbReference type="AlphaFoldDB" id="A0A653ACD5"/>
<dbReference type="GO" id="GO:0005886">
    <property type="term" value="C:plasma membrane"/>
    <property type="evidence" value="ECO:0007669"/>
    <property type="project" value="UniProtKB-SubCell"/>
</dbReference>
<feature type="transmembrane region" description="Helical" evidence="7">
    <location>
        <begin position="145"/>
        <end position="171"/>
    </location>
</feature>
<proteinExistence type="predicted"/>
<sequence length="357" mass="40038">MEAQKNKITLKSIWKVLKTAFKGFVDDKVTKLSAALSYATIFSIAPFFVILITIGSYFFGREAVEGQLYSKIEGFVGTQLAENIQSIIQNATISTKSFWSTASGILVVLVGATTVFSEIQDSLNIIWGIKPKPKKGWLLMIRNRLLSFSLILSIGFVLLVSFLISYIFQLLNERLIFYYPDVAVIIFSAITFLLNAIITCFLFGLIFKMLPDAKIKLKDVMVGAIVTTILFLIGQKLISIYMSYSNPGSVYGAAAFVILIMLWVYYSSIILYFGAEFTKSWAVELGNNIYPDEYAVSTKIIEVQKENIKPLESLNKTEIDTTTTEGKKEATQNSIKEKANEHITLDDEKTLSRSEKQ</sequence>